<accession>A0A9Q4C5V1</accession>
<keyword evidence="9" id="KW-0694">RNA-binding</keyword>
<keyword evidence="6" id="KW-0949">S-adenosyl-L-methionine</keyword>
<keyword evidence="7" id="KW-0819">tRNA processing</keyword>
<keyword evidence="12" id="KW-0012">Acyltransferase</keyword>
<dbReference type="AlphaFoldDB" id="A0A9Q4C5V1"/>
<evidence type="ECO:0000256" key="9">
    <source>
        <dbReference type="ARBA" id="ARBA00022884"/>
    </source>
</evidence>
<feature type="domain" description="N-acetyltransferase" evidence="17">
    <location>
        <begin position="403"/>
        <end position="546"/>
    </location>
</feature>
<feature type="compositionally biased region" description="Basic and acidic residues" evidence="16">
    <location>
        <begin position="255"/>
        <end position="271"/>
    </location>
</feature>
<dbReference type="SFLD" id="SFLDS00029">
    <property type="entry name" value="Radical_SAM"/>
    <property type="match status" value="1"/>
</dbReference>
<feature type="binding site" evidence="15">
    <location>
        <position position="102"/>
    </location>
    <ligand>
        <name>[4Fe-4S] cluster</name>
        <dbReference type="ChEBI" id="CHEBI:49883"/>
        <note>4Fe-4S-S-AdoMet</note>
    </ligand>
</feature>
<dbReference type="GO" id="GO:0051539">
    <property type="term" value="F:4 iron, 4 sulfur cluster binding"/>
    <property type="evidence" value="ECO:0007669"/>
    <property type="project" value="UniProtKB-KW"/>
</dbReference>
<comment type="similarity">
    <text evidence="2">Belongs to the ELP3 family.</text>
</comment>
<evidence type="ECO:0000313" key="20">
    <source>
        <dbReference type="Proteomes" id="UP001149411"/>
    </source>
</evidence>
<keyword evidence="11 15" id="KW-0411">Iron-sulfur</keyword>
<comment type="pathway">
    <text evidence="1">tRNA modification.</text>
</comment>
<dbReference type="InterPro" id="IPR058240">
    <property type="entry name" value="rSAM_sf"/>
</dbReference>
<dbReference type="PROSITE" id="PS51186">
    <property type="entry name" value="GNAT"/>
    <property type="match status" value="1"/>
</dbReference>
<feature type="domain" description="Radical SAM core" evidence="18">
    <location>
        <begin position="79"/>
        <end position="360"/>
    </location>
</feature>
<dbReference type="EMBL" id="RKLV01000004">
    <property type="protein sequence ID" value="MCX2818821.1"/>
    <property type="molecule type" value="Genomic_DNA"/>
</dbReference>
<dbReference type="SFLD" id="SFLDG01086">
    <property type="entry name" value="elongater_protein-like"/>
    <property type="match status" value="1"/>
</dbReference>
<evidence type="ECO:0000256" key="8">
    <source>
        <dbReference type="ARBA" id="ARBA00022723"/>
    </source>
</evidence>
<evidence type="ECO:0000256" key="5">
    <source>
        <dbReference type="ARBA" id="ARBA00022679"/>
    </source>
</evidence>
<dbReference type="SMART" id="SM00729">
    <property type="entry name" value="Elp3"/>
    <property type="match status" value="1"/>
</dbReference>
<evidence type="ECO:0000256" key="2">
    <source>
        <dbReference type="ARBA" id="ARBA00005494"/>
    </source>
</evidence>
<evidence type="ECO:0000256" key="13">
    <source>
        <dbReference type="ARBA" id="ARBA00044771"/>
    </source>
</evidence>
<dbReference type="PROSITE" id="PS51918">
    <property type="entry name" value="RADICAL_SAM"/>
    <property type="match status" value="1"/>
</dbReference>
<dbReference type="InterPro" id="IPR016181">
    <property type="entry name" value="Acyl_CoA_acyltransferase"/>
</dbReference>
<keyword evidence="8 15" id="KW-0479">Metal-binding</keyword>
<dbReference type="Gene3D" id="3.40.630.30">
    <property type="match status" value="1"/>
</dbReference>
<evidence type="ECO:0000259" key="17">
    <source>
        <dbReference type="PROSITE" id="PS51186"/>
    </source>
</evidence>
<evidence type="ECO:0000256" key="12">
    <source>
        <dbReference type="ARBA" id="ARBA00023315"/>
    </source>
</evidence>
<evidence type="ECO:0000259" key="18">
    <source>
        <dbReference type="PROSITE" id="PS51918"/>
    </source>
</evidence>
<keyword evidence="3" id="KW-0004">4Fe-4S</keyword>
<dbReference type="Pfam" id="PF04055">
    <property type="entry name" value="Radical_SAM"/>
    <property type="match status" value="1"/>
</dbReference>
<name>A0A9Q4C5V1_9EURY</name>
<dbReference type="Pfam" id="PF16199">
    <property type="entry name" value="Radical_SAM_C"/>
    <property type="match status" value="1"/>
</dbReference>
<evidence type="ECO:0000256" key="3">
    <source>
        <dbReference type="ARBA" id="ARBA00022485"/>
    </source>
</evidence>
<dbReference type="EC" id="2.3.1.311" evidence="13"/>
<dbReference type="PIRSF" id="PIRSF005669">
    <property type="entry name" value="Hist_AcTrfase_ELP3"/>
    <property type="match status" value="1"/>
</dbReference>
<sequence>MTTGAEAEKDAFGRVVEELAEMVVEGDVERDDFESAKNRVCGKHSSPRVPKNSDVLEAVPEEHREKAERVLRTTPVRTASGVTPVAVMTSPEPCPHGRCVFCPGGPDSEFEAPMSYTGNEPASMRGEHNEYHPYDQVTQRLNDLRETGHLVDKVELILMGGTMSARSHDYQEWFVKRALQAMNEFGDDRYAPSNTTPDDWTPFENVVAENERADVRNIGTTFETKPDWCEKQQVDRMLRLGGTKVEMGVQTTDDETLRKTGRGHGDEETREANRRLHDAGFKIGFHMMPGMPGRTPEDDVYDAHEIFDNPAYRPDYLKIYPTLVVRGTPLYAKWQNGDFEPLSNEEATEVVARAKERVPEYTRISRVQRDIPATEIEDGVTKSNLRQLARQRLDETGGTCDCIRCREVGMHDDAPDGIHLDVTEYECAGGREHFLQFTGEGDERDDLLVGFLRLRFPGETVRDELESSAVVRELHVYGRQAGIGNDSVEDDSVQHRGYGERLMERAEKRAREAGYTRLAVISGIGVREYYRSLGYERDGPYMVKGL</sequence>
<comment type="cofactor">
    <cofactor evidence="15">
        <name>[4Fe-4S] cluster</name>
        <dbReference type="ChEBI" id="CHEBI:49883"/>
    </cofactor>
    <text evidence="15">Binds 1 [4Fe-4S] cluster. The cluster is coordinated with 3 cysteines and an exchangeable S-adenosyl-L-methionine.</text>
</comment>
<feature type="binding site" evidence="15">
    <location>
        <position position="99"/>
    </location>
    <ligand>
        <name>[4Fe-4S] cluster</name>
        <dbReference type="ChEBI" id="CHEBI:49883"/>
        <note>4Fe-4S-S-AdoMet</note>
    </ligand>
</feature>
<evidence type="ECO:0000256" key="7">
    <source>
        <dbReference type="ARBA" id="ARBA00022694"/>
    </source>
</evidence>
<dbReference type="GO" id="GO:0005737">
    <property type="term" value="C:cytoplasm"/>
    <property type="evidence" value="ECO:0007669"/>
    <property type="project" value="TreeGrafter"/>
</dbReference>
<dbReference type="GO" id="GO:0046872">
    <property type="term" value="F:metal ion binding"/>
    <property type="evidence" value="ECO:0007669"/>
    <property type="project" value="UniProtKB-KW"/>
</dbReference>
<dbReference type="CDD" id="cd04301">
    <property type="entry name" value="NAT_SF"/>
    <property type="match status" value="1"/>
</dbReference>
<dbReference type="GO" id="GO:0000049">
    <property type="term" value="F:tRNA binding"/>
    <property type="evidence" value="ECO:0007669"/>
    <property type="project" value="UniProtKB-KW"/>
</dbReference>
<evidence type="ECO:0000256" key="11">
    <source>
        <dbReference type="ARBA" id="ARBA00023014"/>
    </source>
</evidence>
<evidence type="ECO:0000256" key="15">
    <source>
        <dbReference type="PIRSR" id="PIRSR005669-1"/>
    </source>
</evidence>
<evidence type="ECO:0000256" key="6">
    <source>
        <dbReference type="ARBA" id="ARBA00022691"/>
    </source>
</evidence>
<gene>
    <name evidence="19" type="ORF">EGH25_05600</name>
</gene>
<comment type="catalytic activity">
    <reaction evidence="14">
        <text>uridine(34) in tRNA + acetyl-CoA + S-adenosyl-L-methionine + H2O = 5-(carboxymethyl)uridine(34) in tRNA + 5'-deoxyadenosine + L-methionine + CoA + 2 H(+)</text>
        <dbReference type="Rhea" id="RHEA:61020"/>
        <dbReference type="Rhea" id="RHEA-COMP:10407"/>
        <dbReference type="Rhea" id="RHEA-COMP:11727"/>
        <dbReference type="ChEBI" id="CHEBI:15377"/>
        <dbReference type="ChEBI" id="CHEBI:15378"/>
        <dbReference type="ChEBI" id="CHEBI:17319"/>
        <dbReference type="ChEBI" id="CHEBI:57287"/>
        <dbReference type="ChEBI" id="CHEBI:57288"/>
        <dbReference type="ChEBI" id="CHEBI:57844"/>
        <dbReference type="ChEBI" id="CHEBI:59789"/>
        <dbReference type="ChEBI" id="CHEBI:65315"/>
        <dbReference type="ChEBI" id="CHEBI:74882"/>
        <dbReference type="EC" id="2.3.1.311"/>
    </reaction>
    <physiologicalReaction direction="left-to-right" evidence="14">
        <dbReference type="Rhea" id="RHEA:61021"/>
    </physiologicalReaction>
</comment>
<dbReference type="Proteomes" id="UP001149411">
    <property type="component" value="Unassembled WGS sequence"/>
</dbReference>
<proteinExistence type="inferred from homology"/>
<keyword evidence="5" id="KW-0808">Transferase</keyword>
<dbReference type="Pfam" id="PF00583">
    <property type="entry name" value="Acetyltransf_1"/>
    <property type="match status" value="1"/>
</dbReference>
<dbReference type="GO" id="GO:0106261">
    <property type="term" value="F:tRNA uridine(34) acetyltransferase activity"/>
    <property type="evidence" value="ECO:0007669"/>
    <property type="project" value="UniProtKB-EC"/>
</dbReference>
<feature type="region of interest" description="Disordered" evidence="16">
    <location>
        <begin position="251"/>
        <end position="271"/>
    </location>
</feature>
<feature type="binding site" evidence="15">
    <location>
        <position position="94"/>
    </location>
    <ligand>
        <name>[4Fe-4S] cluster</name>
        <dbReference type="ChEBI" id="CHEBI:49883"/>
        <note>4Fe-4S-S-AdoMet</note>
    </ligand>
</feature>
<keyword evidence="10 15" id="KW-0408">Iron</keyword>
<organism evidence="19 20">
    <name type="scientific">Halorutilus salinus</name>
    <dbReference type="NCBI Taxonomy" id="2487751"/>
    <lineage>
        <taxon>Archaea</taxon>
        <taxon>Methanobacteriati</taxon>
        <taxon>Methanobacteriota</taxon>
        <taxon>Stenosarchaea group</taxon>
        <taxon>Halobacteria</taxon>
        <taxon>Halorutilales</taxon>
        <taxon>Halorutilaceae</taxon>
        <taxon>Halorutilus</taxon>
    </lineage>
</organism>
<dbReference type="SUPFAM" id="SSF55729">
    <property type="entry name" value="Acyl-CoA N-acyltransferases (Nat)"/>
    <property type="match status" value="1"/>
</dbReference>
<reference evidence="19" key="1">
    <citation type="submission" date="2022-09" db="EMBL/GenBank/DDBJ databases">
        <title>Haloadaptaus new haloarchaeum isolated from saline soil.</title>
        <authorList>
            <person name="Duran-Viseras A."/>
            <person name="Sanchez-Porro C."/>
            <person name="Ventosa A."/>
        </authorList>
    </citation>
    <scope>NUCLEOTIDE SEQUENCE</scope>
    <source>
        <strain evidence="19">F3-133</strain>
    </source>
</reference>
<dbReference type="CDD" id="cd01335">
    <property type="entry name" value="Radical_SAM"/>
    <property type="match status" value="1"/>
</dbReference>
<dbReference type="Gene3D" id="3.20.20.70">
    <property type="entry name" value="Aldolase class I"/>
    <property type="match status" value="1"/>
</dbReference>
<dbReference type="InterPro" id="IPR000182">
    <property type="entry name" value="GNAT_dom"/>
</dbReference>
<dbReference type="PANTHER" id="PTHR11135">
    <property type="entry name" value="HISTONE ACETYLTRANSFERASE-RELATED"/>
    <property type="match status" value="1"/>
</dbReference>
<dbReference type="SFLD" id="SFLDF00344">
    <property type="entry name" value="ELP3-like"/>
    <property type="match status" value="1"/>
</dbReference>
<dbReference type="SUPFAM" id="SSF102114">
    <property type="entry name" value="Radical SAM enzymes"/>
    <property type="match status" value="1"/>
</dbReference>
<dbReference type="InterPro" id="IPR013785">
    <property type="entry name" value="Aldolase_TIM"/>
</dbReference>
<evidence type="ECO:0000256" key="1">
    <source>
        <dbReference type="ARBA" id="ARBA00005217"/>
    </source>
</evidence>
<keyword evidence="4" id="KW-0820">tRNA-binding</keyword>
<protein>
    <recommendedName>
        <fullName evidence="13">tRNA carboxymethyluridine synthase</fullName>
        <ecNumber evidence="13">2.3.1.311</ecNumber>
    </recommendedName>
</protein>
<evidence type="ECO:0000256" key="4">
    <source>
        <dbReference type="ARBA" id="ARBA00022555"/>
    </source>
</evidence>
<dbReference type="Pfam" id="PF23613">
    <property type="entry name" value="ELP3_N"/>
    <property type="match status" value="1"/>
</dbReference>
<evidence type="ECO:0000256" key="10">
    <source>
        <dbReference type="ARBA" id="ARBA00023004"/>
    </source>
</evidence>
<dbReference type="InterPro" id="IPR034687">
    <property type="entry name" value="ELP3-like"/>
</dbReference>
<comment type="caution">
    <text evidence="19">The sequence shown here is derived from an EMBL/GenBank/DDBJ whole genome shotgun (WGS) entry which is preliminary data.</text>
</comment>
<dbReference type="InterPro" id="IPR056591">
    <property type="entry name" value="ELP3-like_N"/>
</dbReference>
<evidence type="ECO:0000256" key="14">
    <source>
        <dbReference type="ARBA" id="ARBA00047372"/>
    </source>
</evidence>
<dbReference type="RefSeq" id="WP_266086660.1">
    <property type="nucleotide sequence ID" value="NZ_RKLV01000004.1"/>
</dbReference>
<dbReference type="InterPro" id="IPR039661">
    <property type="entry name" value="ELP3"/>
</dbReference>
<dbReference type="InterPro" id="IPR007197">
    <property type="entry name" value="rSAM"/>
</dbReference>
<dbReference type="InterPro" id="IPR032432">
    <property type="entry name" value="Radical_SAM_C"/>
</dbReference>
<dbReference type="GO" id="GO:0002926">
    <property type="term" value="P:tRNA wobble base 5-methoxycarbonylmethyl-2-thiouridinylation"/>
    <property type="evidence" value="ECO:0007669"/>
    <property type="project" value="TreeGrafter"/>
</dbReference>
<dbReference type="InterPro" id="IPR006638">
    <property type="entry name" value="Elp3/MiaA/NifB-like_rSAM"/>
</dbReference>
<dbReference type="PANTHER" id="PTHR11135:SF7">
    <property type="entry name" value="TRNA URIDINE(34) ACETYLTRANSFERASE"/>
    <property type="match status" value="1"/>
</dbReference>
<dbReference type="NCBIfam" id="TIGR01211">
    <property type="entry name" value="ELP3"/>
    <property type="match status" value="1"/>
</dbReference>
<evidence type="ECO:0000256" key="16">
    <source>
        <dbReference type="SAM" id="MobiDB-lite"/>
    </source>
</evidence>
<evidence type="ECO:0000313" key="19">
    <source>
        <dbReference type="EMBL" id="MCX2818821.1"/>
    </source>
</evidence>
<keyword evidence="20" id="KW-1185">Reference proteome</keyword>